<evidence type="ECO:0000259" key="5">
    <source>
        <dbReference type="PROSITE" id="PS50089"/>
    </source>
</evidence>
<evidence type="ECO:0000313" key="7">
    <source>
        <dbReference type="Proteomes" id="UP000770717"/>
    </source>
</evidence>
<accession>A0A8J6K057</accession>
<evidence type="ECO:0000313" key="6">
    <source>
        <dbReference type="EMBL" id="KAG9476163.1"/>
    </source>
</evidence>
<dbReference type="Proteomes" id="UP000770717">
    <property type="component" value="Unassembled WGS sequence"/>
</dbReference>
<sequence length="75" mass="8842">MSFHWRVTRIENLPRRVITSQEAAESCVICMTEFKIGEEVTVLPCDHKYHHGCISPWLASTPRCPFEHNRNNFRK</sequence>
<dbReference type="InterPro" id="IPR001841">
    <property type="entry name" value="Znf_RING"/>
</dbReference>
<protein>
    <recommendedName>
        <fullName evidence="5">RING-type domain-containing protein</fullName>
    </recommendedName>
</protein>
<dbReference type="GO" id="GO:0061630">
    <property type="term" value="F:ubiquitin protein ligase activity"/>
    <property type="evidence" value="ECO:0007669"/>
    <property type="project" value="TreeGrafter"/>
</dbReference>
<dbReference type="GO" id="GO:0005634">
    <property type="term" value="C:nucleus"/>
    <property type="evidence" value="ECO:0007669"/>
    <property type="project" value="TreeGrafter"/>
</dbReference>
<evidence type="ECO:0000256" key="3">
    <source>
        <dbReference type="ARBA" id="ARBA00022833"/>
    </source>
</evidence>
<name>A0A8J6K057_ELECQ</name>
<dbReference type="Gene3D" id="3.30.40.10">
    <property type="entry name" value="Zinc/RING finger domain, C3HC4 (zinc finger)"/>
    <property type="match status" value="1"/>
</dbReference>
<evidence type="ECO:0000256" key="1">
    <source>
        <dbReference type="ARBA" id="ARBA00022723"/>
    </source>
</evidence>
<dbReference type="InterPro" id="IPR051834">
    <property type="entry name" value="RING_finger_E3_ligase"/>
</dbReference>
<keyword evidence="3" id="KW-0862">Zinc</keyword>
<comment type="caution">
    <text evidence="6">The sequence shown here is derived from an EMBL/GenBank/DDBJ whole genome shotgun (WGS) entry which is preliminary data.</text>
</comment>
<dbReference type="PROSITE" id="PS50089">
    <property type="entry name" value="ZF_RING_2"/>
    <property type="match status" value="1"/>
</dbReference>
<dbReference type="SMART" id="SM00184">
    <property type="entry name" value="RING"/>
    <property type="match status" value="1"/>
</dbReference>
<proteinExistence type="predicted"/>
<gene>
    <name evidence="6" type="ORF">GDO78_002970</name>
</gene>
<evidence type="ECO:0000256" key="4">
    <source>
        <dbReference type="PROSITE-ProRule" id="PRU00175"/>
    </source>
</evidence>
<keyword evidence="2 4" id="KW-0863">Zinc-finger</keyword>
<dbReference type="EMBL" id="WNTK01000011">
    <property type="protein sequence ID" value="KAG9476163.1"/>
    <property type="molecule type" value="Genomic_DNA"/>
</dbReference>
<reference evidence="6" key="1">
    <citation type="thesis" date="2020" institute="ProQuest LLC" country="789 East Eisenhower Parkway, Ann Arbor, MI, USA">
        <title>Comparative Genomics and Chromosome Evolution.</title>
        <authorList>
            <person name="Mudd A.B."/>
        </authorList>
    </citation>
    <scope>NUCLEOTIDE SEQUENCE</scope>
    <source>
        <strain evidence="6">HN-11 Male</strain>
        <tissue evidence="6">Kidney and liver</tissue>
    </source>
</reference>
<dbReference type="SUPFAM" id="SSF57850">
    <property type="entry name" value="RING/U-box"/>
    <property type="match status" value="1"/>
</dbReference>
<dbReference type="AlphaFoldDB" id="A0A8J6K057"/>
<dbReference type="OrthoDB" id="8062037at2759"/>
<dbReference type="InterPro" id="IPR013083">
    <property type="entry name" value="Znf_RING/FYVE/PHD"/>
</dbReference>
<organism evidence="6 7">
    <name type="scientific">Eleutherodactylus coqui</name>
    <name type="common">Puerto Rican coqui</name>
    <dbReference type="NCBI Taxonomy" id="57060"/>
    <lineage>
        <taxon>Eukaryota</taxon>
        <taxon>Metazoa</taxon>
        <taxon>Chordata</taxon>
        <taxon>Craniata</taxon>
        <taxon>Vertebrata</taxon>
        <taxon>Euteleostomi</taxon>
        <taxon>Amphibia</taxon>
        <taxon>Batrachia</taxon>
        <taxon>Anura</taxon>
        <taxon>Neobatrachia</taxon>
        <taxon>Hyloidea</taxon>
        <taxon>Eleutherodactylidae</taxon>
        <taxon>Eleutherodactylinae</taxon>
        <taxon>Eleutherodactylus</taxon>
        <taxon>Eleutherodactylus</taxon>
    </lineage>
</organism>
<keyword evidence="1" id="KW-0479">Metal-binding</keyword>
<keyword evidence="7" id="KW-1185">Reference proteome</keyword>
<dbReference type="PANTHER" id="PTHR45931">
    <property type="entry name" value="SI:CH211-59O9.10"/>
    <property type="match status" value="1"/>
</dbReference>
<feature type="domain" description="RING-type" evidence="5">
    <location>
        <begin position="27"/>
        <end position="68"/>
    </location>
</feature>
<dbReference type="PANTHER" id="PTHR45931:SF16">
    <property type="entry name" value="RING_U-BOX SUPERFAMILY PROTEIN"/>
    <property type="match status" value="1"/>
</dbReference>
<dbReference type="GO" id="GO:0008270">
    <property type="term" value="F:zinc ion binding"/>
    <property type="evidence" value="ECO:0007669"/>
    <property type="project" value="UniProtKB-KW"/>
</dbReference>
<dbReference type="GO" id="GO:0006511">
    <property type="term" value="P:ubiquitin-dependent protein catabolic process"/>
    <property type="evidence" value="ECO:0007669"/>
    <property type="project" value="TreeGrafter"/>
</dbReference>
<evidence type="ECO:0000256" key="2">
    <source>
        <dbReference type="ARBA" id="ARBA00022771"/>
    </source>
</evidence>
<dbReference type="Pfam" id="PF13639">
    <property type="entry name" value="zf-RING_2"/>
    <property type="match status" value="1"/>
</dbReference>